<dbReference type="InterPro" id="IPR011611">
    <property type="entry name" value="PfkB_dom"/>
</dbReference>
<organism evidence="5 6">
    <name type="scientific">Zongyangia hominis</name>
    <dbReference type="NCBI Taxonomy" id="2763677"/>
    <lineage>
        <taxon>Bacteria</taxon>
        <taxon>Bacillati</taxon>
        <taxon>Bacillota</taxon>
        <taxon>Clostridia</taxon>
        <taxon>Eubacteriales</taxon>
        <taxon>Oscillospiraceae</taxon>
        <taxon>Zongyangia</taxon>
    </lineage>
</organism>
<dbReference type="GO" id="GO:0008865">
    <property type="term" value="F:fructokinase activity"/>
    <property type="evidence" value="ECO:0007669"/>
    <property type="project" value="UniProtKB-ARBA"/>
</dbReference>
<protein>
    <submittedName>
        <fullName evidence="5">Carbohydrate kinase family protein</fullName>
    </submittedName>
</protein>
<evidence type="ECO:0000313" key="5">
    <source>
        <dbReference type="EMBL" id="MBC8570402.1"/>
    </source>
</evidence>
<proteinExistence type="inferred from homology"/>
<comment type="caution">
    <text evidence="5">The sequence shown here is derived from an EMBL/GenBank/DDBJ whole genome shotgun (WGS) entry which is preliminary data.</text>
</comment>
<dbReference type="Pfam" id="PF00294">
    <property type="entry name" value="PfkB"/>
    <property type="match status" value="1"/>
</dbReference>
<keyword evidence="2" id="KW-0808">Transferase</keyword>
<evidence type="ECO:0000256" key="3">
    <source>
        <dbReference type="ARBA" id="ARBA00022777"/>
    </source>
</evidence>
<dbReference type="PROSITE" id="PS00583">
    <property type="entry name" value="PFKB_KINASES_1"/>
    <property type="match status" value="1"/>
</dbReference>
<dbReference type="Proteomes" id="UP000660861">
    <property type="component" value="Unassembled WGS sequence"/>
</dbReference>
<dbReference type="AlphaFoldDB" id="A0A926EET2"/>
<dbReference type="InterPro" id="IPR050306">
    <property type="entry name" value="PfkB_Carbo_kinase"/>
</dbReference>
<dbReference type="InterPro" id="IPR029056">
    <property type="entry name" value="Ribokinase-like"/>
</dbReference>
<dbReference type="PANTHER" id="PTHR43085:SF57">
    <property type="entry name" value="CARBOHYDRATE KINASE PFKB DOMAIN-CONTAINING PROTEIN"/>
    <property type="match status" value="1"/>
</dbReference>
<evidence type="ECO:0000313" key="6">
    <source>
        <dbReference type="Proteomes" id="UP000660861"/>
    </source>
</evidence>
<dbReference type="GO" id="GO:0006000">
    <property type="term" value="P:fructose metabolic process"/>
    <property type="evidence" value="ECO:0007669"/>
    <property type="project" value="UniProtKB-ARBA"/>
</dbReference>
<reference evidence="5" key="1">
    <citation type="submission" date="2020-08" db="EMBL/GenBank/DDBJ databases">
        <title>Genome public.</title>
        <authorList>
            <person name="Liu C."/>
            <person name="Sun Q."/>
        </authorList>
    </citation>
    <scope>NUCLEOTIDE SEQUENCE</scope>
    <source>
        <strain evidence="5">NSJ-54</strain>
    </source>
</reference>
<comment type="similarity">
    <text evidence="1">Belongs to the carbohydrate kinase PfkB family.</text>
</comment>
<dbReference type="EMBL" id="JACRTC010000003">
    <property type="protein sequence ID" value="MBC8570402.1"/>
    <property type="molecule type" value="Genomic_DNA"/>
</dbReference>
<evidence type="ECO:0000256" key="1">
    <source>
        <dbReference type="ARBA" id="ARBA00010688"/>
    </source>
</evidence>
<dbReference type="RefSeq" id="WP_262397498.1">
    <property type="nucleotide sequence ID" value="NZ_JACRTC010000003.1"/>
</dbReference>
<dbReference type="PANTHER" id="PTHR43085">
    <property type="entry name" value="HEXOKINASE FAMILY MEMBER"/>
    <property type="match status" value="1"/>
</dbReference>
<name>A0A926EET2_9FIRM</name>
<dbReference type="InterPro" id="IPR002173">
    <property type="entry name" value="Carboh/pur_kinase_PfkB_CS"/>
</dbReference>
<keyword evidence="3 5" id="KW-0418">Kinase</keyword>
<evidence type="ECO:0000259" key="4">
    <source>
        <dbReference type="Pfam" id="PF00294"/>
    </source>
</evidence>
<dbReference type="Gene3D" id="3.40.1190.20">
    <property type="match status" value="1"/>
</dbReference>
<dbReference type="CDD" id="cd01166">
    <property type="entry name" value="KdgK"/>
    <property type="match status" value="1"/>
</dbReference>
<dbReference type="PRINTS" id="PR00990">
    <property type="entry name" value="RIBOKINASE"/>
</dbReference>
<gene>
    <name evidence="5" type="ORF">H8709_06110</name>
</gene>
<feature type="domain" description="Carbohydrate kinase PfkB" evidence="4">
    <location>
        <begin position="2"/>
        <end position="297"/>
    </location>
</feature>
<dbReference type="SUPFAM" id="SSF53613">
    <property type="entry name" value="Ribokinase-like"/>
    <property type="match status" value="1"/>
</dbReference>
<dbReference type="InterPro" id="IPR002139">
    <property type="entry name" value="Ribo/fructo_kinase"/>
</dbReference>
<sequence length="324" mass="35395">MDIVTVGHAVADIVLKPIPDDFFQIDAVNIPSIATVTGGDALNTAIDCARLGMQVGYVAKTGTDANGDFVRREVAKEGVDISRVVTTDKAGTACSVHFLKEDGERHTVVLTGANAELNYEDLDLDYFKQAKVVQYGSANGLEKLDGDGITRLFKACKEAGCITSMDVTCDLPPEVCYNNVKDVLHYTDIFFPSDYEAEILTGGLTKCEDIEEFFRPFGIKILVIKLGARGVYVTDFTKRRYISTFNVPKVVDVTGCGDSFVAAFLTGIVKGWSMEECAVLGNAVGSMNCQVLGANLGVRTFDETMDYIRERIDEVPEDLRARFQ</sequence>
<accession>A0A926EET2</accession>
<keyword evidence="6" id="KW-1185">Reference proteome</keyword>
<evidence type="ECO:0000256" key="2">
    <source>
        <dbReference type="ARBA" id="ARBA00022679"/>
    </source>
</evidence>